<dbReference type="Pfam" id="PF08631">
    <property type="entry name" value="SPO22"/>
    <property type="match status" value="2"/>
</dbReference>
<dbReference type="InterPro" id="IPR011990">
    <property type="entry name" value="TPR-like_helical_dom_sf"/>
</dbReference>
<keyword evidence="1" id="KW-0469">Meiosis</keyword>
<feature type="region of interest" description="Disordered" evidence="3">
    <location>
        <begin position="447"/>
        <end position="466"/>
    </location>
</feature>
<dbReference type="Proteomes" id="UP001497512">
    <property type="component" value="Chromosome 17"/>
</dbReference>
<dbReference type="PANTHER" id="PTHR40375">
    <property type="entry name" value="SPORULATION-SPECIFIC PROTEIN 22"/>
    <property type="match status" value="1"/>
</dbReference>
<evidence type="ECO:0000256" key="1">
    <source>
        <dbReference type="ARBA" id="ARBA00023254"/>
    </source>
</evidence>
<proteinExistence type="predicted"/>
<gene>
    <name evidence="4" type="ORF">CSSPTR1EN2_LOCUS9796</name>
</gene>
<evidence type="ECO:0000313" key="5">
    <source>
        <dbReference type="Proteomes" id="UP001497512"/>
    </source>
</evidence>
<protein>
    <recommendedName>
        <fullName evidence="2">Protein ZIP4 homolog</fullName>
    </recommendedName>
</protein>
<sequence length="982" mass="107960">MHIQEVSSGEVGGVISPAVVLKIVEELVEELEEVSPRITDCHVQHLRLYLASLNPEQLSDDQKLHIWRLSYRIWNTCVDVTNILPNPPVAAADEEICEVLARLRHAACDLLLIARDPIGSSNVRSSLHKISVFFFKTGCIWHKLKKFETAAACFERAAELSLEGRDDQVLMAGGYDSINCISEAGAGGTEQITFQFDLCTARAATAWELSQRALACSLLGRARSLLSVLPGRHQELAEQYLQCGQSLLARDDVESQAESVKYIEFGLDICSEALSSSNSSDLDAAAEKTSLERLNVRILRHLTAAHLQNGNLESVLKCAAALRVRSDHPTTSYFALRAFAGLHRYDEVAKEIFTLLSHSGASFDVCLSALEIVIQDCWLLEVVEKAFSLLFSRFPTKKELPACVLAKLLTHDAAPSPSLITRRIELALRIASDERVITTITAGVSSTQAGGGGGGGGLLSPPETRAQPSAQDAERRCIHALLWNSGSEYFQAKDYETSIKLFEASMLYLLDGSNDGNNTMQRAKSLRVLCLCHLALMQFDRAAEVLQQAEKLDLNAACIFLKFKISLQTNHEEEANQQLEQMMACCDFEPEYLTLAAHEAIASNSNSTAVAALSRTLSLIASGRDVGTKEVVVLRNLINLILSTQEGSLVSQEEVLKYLKQAQSHISEQGCAGFFGAGSMGERETTWFAGVCWNQALAAARCQDWKHCFQFHAMSSELYASLPETAENLGKIQTSLLLCVAALLALDSSTDHASESLKVASAYMEKCRKVHGSLSSRSDTAMIGSSDESESFEVHLNTVAFDLKGRAKDYKAQLEILMRCSSIPGFKSEHFFKMGLSACKAVTPSSVEVATAAFRTCLHLTLSTATPDYKVVAVTVRKLIILADLQCKDGHEALSLYRQANQILLGLSSHDKYPRNEAQWLFASAWNRARIHVKFLRFSEAEGWMGMGLELLKHVPSLELHRAAMMESLSVLLKEKAERIML</sequence>
<keyword evidence="5" id="KW-1185">Reference proteome</keyword>
<dbReference type="InterPro" id="IPR013940">
    <property type="entry name" value="Spo22/ZIP4/TEX11"/>
</dbReference>
<accession>A0ABP0U029</accession>
<dbReference type="PANTHER" id="PTHR40375:SF2">
    <property type="entry name" value="SPORULATION-SPECIFIC PROTEIN 22"/>
    <property type="match status" value="1"/>
</dbReference>
<dbReference type="InterPro" id="IPR039057">
    <property type="entry name" value="Spo22/ZIP4"/>
</dbReference>
<evidence type="ECO:0000256" key="2">
    <source>
        <dbReference type="ARBA" id="ARBA00031845"/>
    </source>
</evidence>
<feature type="compositionally biased region" description="Gly residues" evidence="3">
    <location>
        <begin position="449"/>
        <end position="458"/>
    </location>
</feature>
<evidence type="ECO:0000256" key="3">
    <source>
        <dbReference type="SAM" id="MobiDB-lite"/>
    </source>
</evidence>
<dbReference type="Gene3D" id="1.25.40.10">
    <property type="entry name" value="Tetratricopeptide repeat domain"/>
    <property type="match status" value="1"/>
</dbReference>
<dbReference type="EMBL" id="OZ019909">
    <property type="protein sequence ID" value="CAK9209507.1"/>
    <property type="molecule type" value="Genomic_DNA"/>
</dbReference>
<reference evidence="4" key="1">
    <citation type="submission" date="2024-02" db="EMBL/GenBank/DDBJ databases">
        <authorList>
            <consortium name="ELIXIR-Norway"/>
            <consortium name="Elixir Norway"/>
        </authorList>
    </citation>
    <scope>NUCLEOTIDE SEQUENCE</scope>
</reference>
<dbReference type="SUPFAM" id="SSF81901">
    <property type="entry name" value="HCP-like"/>
    <property type="match status" value="1"/>
</dbReference>
<organism evidence="4 5">
    <name type="scientific">Sphagnum troendelagicum</name>
    <dbReference type="NCBI Taxonomy" id="128251"/>
    <lineage>
        <taxon>Eukaryota</taxon>
        <taxon>Viridiplantae</taxon>
        <taxon>Streptophyta</taxon>
        <taxon>Embryophyta</taxon>
        <taxon>Bryophyta</taxon>
        <taxon>Sphagnophytina</taxon>
        <taxon>Sphagnopsida</taxon>
        <taxon>Sphagnales</taxon>
        <taxon>Sphagnaceae</taxon>
        <taxon>Sphagnum</taxon>
    </lineage>
</organism>
<evidence type="ECO:0000313" key="4">
    <source>
        <dbReference type="EMBL" id="CAK9209507.1"/>
    </source>
</evidence>
<name>A0ABP0U029_9BRYO</name>